<dbReference type="GeneID" id="114245361"/>
<dbReference type="InterPro" id="IPR020557">
    <property type="entry name" value="Fumarate_lyase_CS"/>
</dbReference>
<dbReference type="FunFam" id="1.10.275.60:FF:000001">
    <property type="entry name" value="Adenylosuccinate lyase"/>
    <property type="match status" value="1"/>
</dbReference>
<keyword evidence="10 13" id="KW-0456">Lyase</keyword>
<dbReference type="Gene3D" id="1.10.275.60">
    <property type="match status" value="1"/>
</dbReference>
<dbReference type="GO" id="GO:0005829">
    <property type="term" value="C:cytosol"/>
    <property type="evidence" value="ECO:0007669"/>
    <property type="project" value="TreeGrafter"/>
</dbReference>
<dbReference type="UniPathway" id="UPA00074">
    <property type="reaction ID" value="UER00132"/>
</dbReference>
<dbReference type="InterPro" id="IPR022761">
    <property type="entry name" value="Fumarate_lyase_N"/>
</dbReference>
<evidence type="ECO:0000256" key="2">
    <source>
        <dbReference type="ARBA" id="ARBA00002971"/>
    </source>
</evidence>
<dbReference type="SMART" id="SM00998">
    <property type="entry name" value="ADSL_C"/>
    <property type="match status" value="1"/>
</dbReference>
<dbReference type="InterPro" id="IPR008948">
    <property type="entry name" value="L-Aspartase-like"/>
</dbReference>
<dbReference type="Pfam" id="PF10397">
    <property type="entry name" value="ADSL_C"/>
    <property type="match status" value="1"/>
</dbReference>
<evidence type="ECO:0000256" key="10">
    <source>
        <dbReference type="ARBA" id="ARBA00023239"/>
    </source>
</evidence>
<protein>
    <recommendedName>
        <fullName evidence="8 13">Adenylosuccinate lyase</fullName>
        <shortName evidence="13">ASL</shortName>
        <ecNumber evidence="7 13">4.3.2.2</ecNumber>
    </recommendedName>
    <alternativeName>
        <fullName evidence="11 13">Adenylosuccinase</fullName>
    </alternativeName>
</protein>
<evidence type="ECO:0000313" key="15">
    <source>
        <dbReference type="Proteomes" id="UP000504629"/>
    </source>
</evidence>
<dbReference type="PRINTS" id="PR00149">
    <property type="entry name" value="FUMRATELYASE"/>
</dbReference>
<comment type="pathway">
    <text evidence="4 13">Purine metabolism; AMP biosynthesis via de novo pathway; AMP from IMP: step 2/2.</text>
</comment>
<dbReference type="Gene3D" id="1.20.200.10">
    <property type="entry name" value="Fumarase/aspartase (Central domain)"/>
    <property type="match status" value="1"/>
</dbReference>
<dbReference type="UniPathway" id="UPA00075">
    <property type="reaction ID" value="UER00336"/>
</dbReference>
<dbReference type="OrthoDB" id="406045at2759"/>
<reference evidence="16" key="1">
    <citation type="submission" date="2025-08" db="UniProtKB">
        <authorList>
            <consortium name="RefSeq"/>
        </authorList>
    </citation>
    <scope>IDENTIFICATION</scope>
    <source>
        <tissue evidence="16">Silk gland</tissue>
    </source>
</reference>
<dbReference type="InterPro" id="IPR004769">
    <property type="entry name" value="Pur_lyase"/>
</dbReference>
<dbReference type="PROSITE" id="PS00163">
    <property type="entry name" value="FUMARATE_LYASES"/>
    <property type="match status" value="1"/>
</dbReference>
<dbReference type="RefSeq" id="XP_028033309.1">
    <property type="nucleotide sequence ID" value="XM_028177508.1"/>
</dbReference>
<evidence type="ECO:0000313" key="16">
    <source>
        <dbReference type="RefSeq" id="XP_028033309.1"/>
    </source>
</evidence>
<evidence type="ECO:0000256" key="1">
    <source>
        <dbReference type="ARBA" id="ARBA00000598"/>
    </source>
</evidence>
<dbReference type="KEGG" id="bman:114245361"/>
<comment type="pathway">
    <text evidence="3 13">Purine metabolism; IMP biosynthesis via de novo pathway; 5-amino-1-(5-phospho-D-ribosyl)imidazole-4-carboxamide from 5-amino-1-(5-phospho-D-ribosyl)imidazole-4-carboxylate: step 2/2.</text>
</comment>
<dbReference type="AlphaFoldDB" id="A0A6J2JYW0"/>
<feature type="domain" description="Adenylosuccinate lyase C-terminal" evidence="14">
    <location>
        <begin position="382"/>
        <end position="466"/>
    </location>
</feature>
<evidence type="ECO:0000256" key="3">
    <source>
        <dbReference type="ARBA" id="ARBA00004706"/>
    </source>
</evidence>
<sequence>MTTIDAPVELQNTEYCNYRSPLSTRYASKEMQYNFSDQKKFSTWRKLWIYLAKAEKELGLDISAAQIAELEAAVHDIDFPAAAEHEKRVRHDVMAHVHTLGERCPLAAPIIHLGATSCYVGDNTDLIVLKNGLELLLPRLVAVIKQLGSFAKQYKSLPILGFTHLQPAQLTTVGKRASLWLNDLLMDERALSRAKDDLRFRGVKGTTGTQASFLQLFKGDGEKVRALDKRVAELAGFDKRYIVTGQTYSRKVDLEVISALSGLGATVHKMCSDIRILASRKELEEPFEVSQIGSSAMPYKRNPMRSERCCALARHLITLHANAANTHAVQWLERTLDDSANRRITLAEAFLTADATLLTLLNICQGLVVYPKVIARHIAQELPFMATENIIMAMVQAGGDRQVCHEKIRVLSHEAGAQVKQHGRDNDLIERVKKDGYFAPIISQLDKILDASTFIGRAPEQVDEFLDEEVDPIIAKYADSLINVDKPVALNI</sequence>
<comment type="function">
    <text evidence="2">Catalyzes two non-sequential steps in de novo AMP synthesis: converts (S)-2-(5-amino-1-(5-phospho-D-ribosyl)imidazole-4-carboxamido)succinate (SAICAR) to fumarate plus 5-amino-1-(5-phospho-D-ribosyl)imidazole-4-carboxamide, and thereby also contributes to de novo IMP synthesis, and converts succinyladenosine monophosphate (SAMP) to AMP and fumarate.</text>
</comment>
<accession>A0A6J2JYW0</accession>
<dbReference type="CDD" id="cd03302">
    <property type="entry name" value="Adenylsuccinate_lyase_2"/>
    <property type="match status" value="1"/>
</dbReference>
<dbReference type="GO" id="GO:0070626">
    <property type="term" value="F:(S)-2-(5-amino-1-(5-phospho-D-ribosyl)imidazole-4-carboxamido) succinate lyase (fumarate-forming) activity"/>
    <property type="evidence" value="ECO:0007669"/>
    <property type="project" value="TreeGrafter"/>
</dbReference>
<dbReference type="PANTHER" id="PTHR43172">
    <property type="entry name" value="ADENYLOSUCCINATE LYASE"/>
    <property type="match status" value="1"/>
</dbReference>
<comment type="subunit">
    <text evidence="6">Homotetramer. Residues from neighboring subunits contribute catalytic and substrate-binding residues to each active site.</text>
</comment>
<dbReference type="EC" id="4.3.2.2" evidence="7 13"/>
<evidence type="ECO:0000256" key="6">
    <source>
        <dbReference type="ARBA" id="ARBA00011668"/>
    </source>
</evidence>
<dbReference type="Pfam" id="PF00206">
    <property type="entry name" value="Lyase_1"/>
    <property type="match status" value="1"/>
</dbReference>
<dbReference type="PANTHER" id="PTHR43172:SF1">
    <property type="entry name" value="ADENYLOSUCCINATE LYASE"/>
    <property type="match status" value="1"/>
</dbReference>
<evidence type="ECO:0000259" key="14">
    <source>
        <dbReference type="SMART" id="SM00998"/>
    </source>
</evidence>
<dbReference type="CTD" id="158"/>
<dbReference type="NCBIfam" id="TIGR00928">
    <property type="entry name" value="purB"/>
    <property type="match status" value="1"/>
</dbReference>
<dbReference type="GO" id="GO:0006189">
    <property type="term" value="P:'de novo' IMP biosynthetic process"/>
    <property type="evidence" value="ECO:0007669"/>
    <property type="project" value="UniProtKB-UniPathway"/>
</dbReference>
<organism evidence="15 16">
    <name type="scientific">Bombyx mandarina</name>
    <name type="common">Wild silk moth</name>
    <name type="synonym">Wild silkworm</name>
    <dbReference type="NCBI Taxonomy" id="7092"/>
    <lineage>
        <taxon>Eukaryota</taxon>
        <taxon>Metazoa</taxon>
        <taxon>Ecdysozoa</taxon>
        <taxon>Arthropoda</taxon>
        <taxon>Hexapoda</taxon>
        <taxon>Insecta</taxon>
        <taxon>Pterygota</taxon>
        <taxon>Neoptera</taxon>
        <taxon>Endopterygota</taxon>
        <taxon>Lepidoptera</taxon>
        <taxon>Glossata</taxon>
        <taxon>Ditrysia</taxon>
        <taxon>Bombycoidea</taxon>
        <taxon>Bombycidae</taxon>
        <taxon>Bombycinae</taxon>
        <taxon>Bombyx</taxon>
    </lineage>
</organism>
<evidence type="ECO:0000256" key="9">
    <source>
        <dbReference type="ARBA" id="ARBA00022755"/>
    </source>
</evidence>
<keyword evidence="9 13" id="KW-0658">Purine biosynthesis</keyword>
<name>A0A6J2JYW0_BOMMA</name>
<evidence type="ECO:0000256" key="11">
    <source>
        <dbReference type="ARBA" id="ARBA00030717"/>
    </source>
</evidence>
<keyword evidence="15" id="KW-1185">Reference proteome</keyword>
<comment type="catalytic activity">
    <reaction evidence="12 13">
        <text>N(6)-(1,2-dicarboxyethyl)-AMP = fumarate + AMP</text>
        <dbReference type="Rhea" id="RHEA:16853"/>
        <dbReference type="ChEBI" id="CHEBI:29806"/>
        <dbReference type="ChEBI" id="CHEBI:57567"/>
        <dbReference type="ChEBI" id="CHEBI:456215"/>
        <dbReference type="EC" id="4.3.2.2"/>
    </reaction>
</comment>
<comment type="catalytic activity">
    <reaction evidence="1 13">
        <text>(2S)-2-[5-amino-1-(5-phospho-beta-D-ribosyl)imidazole-4-carboxamido]succinate = 5-amino-1-(5-phospho-beta-D-ribosyl)imidazole-4-carboxamide + fumarate</text>
        <dbReference type="Rhea" id="RHEA:23920"/>
        <dbReference type="ChEBI" id="CHEBI:29806"/>
        <dbReference type="ChEBI" id="CHEBI:58443"/>
        <dbReference type="ChEBI" id="CHEBI:58475"/>
        <dbReference type="EC" id="4.3.2.2"/>
    </reaction>
</comment>
<dbReference type="Proteomes" id="UP000504629">
    <property type="component" value="Unplaced"/>
</dbReference>
<evidence type="ECO:0000256" key="4">
    <source>
        <dbReference type="ARBA" id="ARBA00004734"/>
    </source>
</evidence>
<dbReference type="GO" id="GO:0044208">
    <property type="term" value="P:'de novo' AMP biosynthetic process"/>
    <property type="evidence" value="ECO:0007669"/>
    <property type="project" value="UniProtKB-UniPathway"/>
</dbReference>
<dbReference type="InterPro" id="IPR000362">
    <property type="entry name" value="Fumarate_lyase_fam"/>
</dbReference>
<dbReference type="InterPro" id="IPR019468">
    <property type="entry name" value="AdenyloSucc_lyase_C"/>
</dbReference>
<dbReference type="SUPFAM" id="SSF48557">
    <property type="entry name" value="L-aspartase-like"/>
    <property type="match status" value="1"/>
</dbReference>
<comment type="similarity">
    <text evidence="5 13">Belongs to the lyase 1 family. Adenylosuccinate lyase subfamily.</text>
</comment>
<evidence type="ECO:0000256" key="8">
    <source>
        <dbReference type="ARBA" id="ARBA00017058"/>
    </source>
</evidence>
<dbReference type="FunFam" id="1.10.40.30:FF:000005">
    <property type="entry name" value="Adenylosuccinate lyase"/>
    <property type="match status" value="1"/>
</dbReference>
<evidence type="ECO:0000256" key="12">
    <source>
        <dbReference type="ARBA" id="ARBA00047513"/>
    </source>
</evidence>
<proteinExistence type="inferred from homology"/>
<evidence type="ECO:0000256" key="7">
    <source>
        <dbReference type="ARBA" id="ARBA00012339"/>
    </source>
</evidence>
<gene>
    <name evidence="16" type="primary">LOC114245361</name>
</gene>
<evidence type="ECO:0000256" key="5">
    <source>
        <dbReference type="ARBA" id="ARBA00008273"/>
    </source>
</evidence>
<dbReference type="PRINTS" id="PR00145">
    <property type="entry name" value="ARGSUCLYASE"/>
</dbReference>
<dbReference type="Gene3D" id="1.10.40.30">
    <property type="entry name" value="Fumarase/aspartase (C-terminal domain)"/>
    <property type="match status" value="1"/>
</dbReference>
<evidence type="ECO:0000256" key="13">
    <source>
        <dbReference type="RuleBase" id="RU361172"/>
    </source>
</evidence>
<dbReference type="GO" id="GO:0004018">
    <property type="term" value="F:N6-(1,2-dicarboxyethyl)AMP AMP-lyase (fumarate-forming) activity"/>
    <property type="evidence" value="ECO:0007669"/>
    <property type="project" value="InterPro"/>
</dbReference>